<evidence type="ECO:0000256" key="3">
    <source>
        <dbReference type="ARBA" id="ARBA00022553"/>
    </source>
</evidence>
<dbReference type="CDD" id="cd00075">
    <property type="entry name" value="HATPase"/>
    <property type="match status" value="1"/>
</dbReference>
<feature type="transmembrane region" description="Helical" evidence="9">
    <location>
        <begin position="183"/>
        <end position="206"/>
    </location>
</feature>
<protein>
    <recommendedName>
        <fullName evidence="2">histidine kinase</fullName>
        <ecNumber evidence="2">2.7.13.3</ecNumber>
    </recommendedName>
</protein>
<keyword evidence="5" id="KW-0547">Nucleotide-binding</keyword>
<proteinExistence type="predicted"/>
<evidence type="ECO:0000256" key="1">
    <source>
        <dbReference type="ARBA" id="ARBA00000085"/>
    </source>
</evidence>
<sequence>MTRKLFRYLWPSSVLGLVLFGFLLVGTPLILGLLVTGQQIERLTFEGERSLEQAVSITREARETMDRVQALERSARQYRVLQDDEALTHFQARRESFLRQVQTMLALDLPTAPRVTLVNAVVREALLADQVLSEVAPEPWPAFLARPFSILNQMSVALLDESEAVAESAVFDLKRLGEQARDLVYAQMAAVIPIAILLALTFTGLITRPIRQLDYSIRSLAHPEAGPIKAVKGPRDLKVLSVRLEWARRRLSRIERDRQRLLGQVSHELKTPLSAIREGVGLLEEELLGPLAPRQSEVVTILGTSTARLEEQIESLLRFNRIRGGLQPAQTQSVAVRALFDEALLTHSLSLSARDIQVETHLDDGLAVWGDPDMLRTALDNLLSNAIKFSPAGSRVGLFAVREEGTVRIRVSDNGRGIGGGDRHRVFEPFYRGPASAEGAVPGSGLGLSICRDLIRAHGGDVTLARSRDWKTTFEIRLSNGTDDVRNRHAD</sequence>
<evidence type="ECO:0000256" key="5">
    <source>
        <dbReference type="ARBA" id="ARBA00022741"/>
    </source>
</evidence>
<evidence type="ECO:0000256" key="9">
    <source>
        <dbReference type="SAM" id="Phobius"/>
    </source>
</evidence>
<comment type="catalytic activity">
    <reaction evidence="1">
        <text>ATP + protein L-histidine = ADP + protein N-phospho-L-histidine.</text>
        <dbReference type="EC" id="2.7.13.3"/>
    </reaction>
</comment>
<dbReference type="GO" id="GO:0004673">
    <property type="term" value="F:protein histidine kinase activity"/>
    <property type="evidence" value="ECO:0007669"/>
    <property type="project" value="UniProtKB-EC"/>
</dbReference>
<dbReference type="Proteomes" id="UP001523550">
    <property type="component" value="Unassembled WGS sequence"/>
</dbReference>
<name>A0ABT1G6V7_9GAMM</name>
<dbReference type="InterPro" id="IPR036890">
    <property type="entry name" value="HATPase_C_sf"/>
</dbReference>
<evidence type="ECO:0000259" key="10">
    <source>
        <dbReference type="PROSITE" id="PS50109"/>
    </source>
</evidence>
<keyword evidence="12" id="KW-1185">Reference proteome</keyword>
<dbReference type="PROSITE" id="PS50109">
    <property type="entry name" value="HIS_KIN"/>
    <property type="match status" value="1"/>
</dbReference>
<evidence type="ECO:0000313" key="11">
    <source>
        <dbReference type="EMBL" id="MCP1727033.1"/>
    </source>
</evidence>
<keyword evidence="9" id="KW-0812">Transmembrane</keyword>
<dbReference type="SUPFAM" id="SSF47384">
    <property type="entry name" value="Homodimeric domain of signal transducing histidine kinase"/>
    <property type="match status" value="1"/>
</dbReference>
<dbReference type="SMART" id="SM00387">
    <property type="entry name" value="HATPase_c"/>
    <property type="match status" value="1"/>
</dbReference>
<comment type="caution">
    <text evidence="11">The sequence shown here is derived from an EMBL/GenBank/DDBJ whole genome shotgun (WGS) entry which is preliminary data.</text>
</comment>
<dbReference type="CDD" id="cd00082">
    <property type="entry name" value="HisKA"/>
    <property type="match status" value="1"/>
</dbReference>
<evidence type="ECO:0000313" key="12">
    <source>
        <dbReference type="Proteomes" id="UP001523550"/>
    </source>
</evidence>
<dbReference type="InterPro" id="IPR003661">
    <property type="entry name" value="HisK_dim/P_dom"/>
</dbReference>
<dbReference type="SMART" id="SM00388">
    <property type="entry name" value="HisKA"/>
    <property type="match status" value="1"/>
</dbReference>
<evidence type="ECO:0000256" key="6">
    <source>
        <dbReference type="ARBA" id="ARBA00022777"/>
    </source>
</evidence>
<evidence type="ECO:0000256" key="2">
    <source>
        <dbReference type="ARBA" id="ARBA00012438"/>
    </source>
</evidence>
<keyword evidence="9" id="KW-0472">Membrane</keyword>
<keyword evidence="6 11" id="KW-0418">Kinase</keyword>
<accession>A0ABT1G6V7</accession>
<keyword evidence="8" id="KW-0902">Two-component regulatory system</keyword>
<gene>
    <name evidence="11" type="ORF">J2T60_000998</name>
</gene>
<keyword evidence="3" id="KW-0597">Phosphoprotein</keyword>
<evidence type="ECO:0000256" key="7">
    <source>
        <dbReference type="ARBA" id="ARBA00022840"/>
    </source>
</evidence>
<dbReference type="Pfam" id="PF02518">
    <property type="entry name" value="HATPase_c"/>
    <property type="match status" value="1"/>
</dbReference>
<dbReference type="Gene3D" id="1.10.287.130">
    <property type="match status" value="1"/>
</dbReference>
<dbReference type="Gene3D" id="3.30.565.10">
    <property type="entry name" value="Histidine kinase-like ATPase, C-terminal domain"/>
    <property type="match status" value="1"/>
</dbReference>
<keyword evidence="4 11" id="KW-0808">Transferase</keyword>
<dbReference type="InterPro" id="IPR050351">
    <property type="entry name" value="BphY/WalK/GraS-like"/>
</dbReference>
<organism evidence="11 12">
    <name type="scientific">Natronospira proteinivora</name>
    <dbReference type="NCBI Taxonomy" id="1807133"/>
    <lineage>
        <taxon>Bacteria</taxon>
        <taxon>Pseudomonadati</taxon>
        <taxon>Pseudomonadota</taxon>
        <taxon>Gammaproteobacteria</taxon>
        <taxon>Natronospirales</taxon>
        <taxon>Natronospiraceae</taxon>
        <taxon>Natronospira</taxon>
    </lineage>
</organism>
<dbReference type="InterPro" id="IPR003594">
    <property type="entry name" value="HATPase_dom"/>
</dbReference>
<dbReference type="InterPro" id="IPR005467">
    <property type="entry name" value="His_kinase_dom"/>
</dbReference>
<feature type="domain" description="Histidine kinase" evidence="10">
    <location>
        <begin position="264"/>
        <end position="482"/>
    </location>
</feature>
<keyword evidence="7" id="KW-0067">ATP-binding</keyword>
<dbReference type="InterPro" id="IPR036097">
    <property type="entry name" value="HisK_dim/P_sf"/>
</dbReference>
<dbReference type="RefSeq" id="WP_253446265.1">
    <property type="nucleotide sequence ID" value="NZ_JALJYF010000001.1"/>
</dbReference>
<dbReference type="InterPro" id="IPR004358">
    <property type="entry name" value="Sig_transdc_His_kin-like_C"/>
</dbReference>
<feature type="transmembrane region" description="Helical" evidence="9">
    <location>
        <begin position="12"/>
        <end position="35"/>
    </location>
</feature>
<dbReference type="PANTHER" id="PTHR42878">
    <property type="entry name" value="TWO-COMPONENT HISTIDINE KINASE"/>
    <property type="match status" value="1"/>
</dbReference>
<dbReference type="PANTHER" id="PTHR42878:SF7">
    <property type="entry name" value="SENSOR HISTIDINE KINASE GLRK"/>
    <property type="match status" value="1"/>
</dbReference>
<dbReference type="EC" id="2.7.13.3" evidence="2"/>
<dbReference type="SUPFAM" id="SSF55874">
    <property type="entry name" value="ATPase domain of HSP90 chaperone/DNA topoisomerase II/histidine kinase"/>
    <property type="match status" value="1"/>
</dbReference>
<dbReference type="Pfam" id="PF00512">
    <property type="entry name" value="HisKA"/>
    <property type="match status" value="1"/>
</dbReference>
<evidence type="ECO:0000256" key="4">
    <source>
        <dbReference type="ARBA" id="ARBA00022679"/>
    </source>
</evidence>
<reference evidence="11 12" key="1">
    <citation type="submission" date="2022-03" db="EMBL/GenBank/DDBJ databases">
        <title>Genomic Encyclopedia of Type Strains, Phase III (KMG-III): the genomes of soil and plant-associated and newly described type strains.</title>
        <authorList>
            <person name="Whitman W."/>
        </authorList>
    </citation>
    <scope>NUCLEOTIDE SEQUENCE [LARGE SCALE GENOMIC DNA]</scope>
    <source>
        <strain evidence="11 12">BSker1</strain>
    </source>
</reference>
<keyword evidence="9" id="KW-1133">Transmembrane helix</keyword>
<dbReference type="EMBL" id="JALJYF010000001">
    <property type="protein sequence ID" value="MCP1727033.1"/>
    <property type="molecule type" value="Genomic_DNA"/>
</dbReference>
<dbReference type="PRINTS" id="PR00344">
    <property type="entry name" value="BCTRLSENSOR"/>
</dbReference>
<evidence type="ECO:0000256" key="8">
    <source>
        <dbReference type="ARBA" id="ARBA00023012"/>
    </source>
</evidence>